<protein>
    <submittedName>
        <fullName evidence="15">Cytochrome P450 6a13-like protein</fullName>
    </submittedName>
</protein>
<evidence type="ECO:0000256" key="10">
    <source>
        <dbReference type="ARBA" id="ARBA00023004"/>
    </source>
</evidence>
<dbReference type="GO" id="GO:0016705">
    <property type="term" value="F:oxidoreductase activity, acting on paired donors, with incorporation or reduction of molecular oxygen"/>
    <property type="evidence" value="ECO:0007669"/>
    <property type="project" value="InterPro"/>
</dbReference>
<keyword evidence="11 14" id="KW-0503">Monooxygenase</keyword>
<dbReference type="Gene3D" id="1.10.630.10">
    <property type="entry name" value="Cytochrome P450"/>
    <property type="match status" value="1"/>
</dbReference>
<organism evidence="15">
    <name type="scientific">Holotrichia oblita</name>
    <name type="common">Chafer beetle</name>
    <dbReference type="NCBI Taxonomy" id="644536"/>
    <lineage>
        <taxon>Eukaryota</taxon>
        <taxon>Metazoa</taxon>
        <taxon>Ecdysozoa</taxon>
        <taxon>Arthropoda</taxon>
        <taxon>Hexapoda</taxon>
        <taxon>Insecta</taxon>
        <taxon>Pterygota</taxon>
        <taxon>Neoptera</taxon>
        <taxon>Endopterygota</taxon>
        <taxon>Coleoptera</taxon>
        <taxon>Polyphaga</taxon>
        <taxon>Scarabaeiformia</taxon>
        <taxon>Scarabaeidae</taxon>
        <taxon>Melolonthinae</taxon>
        <taxon>Holotrichia</taxon>
    </lineage>
</organism>
<dbReference type="InterPro" id="IPR001128">
    <property type="entry name" value="Cyt_P450"/>
</dbReference>
<evidence type="ECO:0000256" key="14">
    <source>
        <dbReference type="RuleBase" id="RU000461"/>
    </source>
</evidence>
<keyword evidence="7" id="KW-0256">Endoplasmic reticulum</keyword>
<evidence type="ECO:0000256" key="2">
    <source>
        <dbReference type="ARBA" id="ARBA00004174"/>
    </source>
</evidence>
<keyword evidence="12" id="KW-0472">Membrane</keyword>
<dbReference type="CDD" id="cd11056">
    <property type="entry name" value="CYP6-like"/>
    <property type="match status" value="1"/>
</dbReference>
<evidence type="ECO:0000256" key="11">
    <source>
        <dbReference type="ARBA" id="ARBA00023033"/>
    </source>
</evidence>
<dbReference type="InterPro" id="IPR017972">
    <property type="entry name" value="Cyt_P450_CS"/>
</dbReference>
<dbReference type="PROSITE" id="PS00086">
    <property type="entry name" value="CYTOCHROME_P450"/>
    <property type="match status" value="1"/>
</dbReference>
<reference evidence="15" key="1">
    <citation type="submission" date="2021-07" db="EMBL/GenBank/DDBJ databases">
        <authorList>
            <person name="Xie M."/>
            <person name="Chen H."/>
            <person name="Zhong Y."/>
            <person name="Lin L."/>
            <person name="Zhang G."/>
            <person name="Su W."/>
        </authorList>
    </citation>
    <scope>NUCLEOTIDE SEQUENCE</scope>
</reference>
<dbReference type="GO" id="GO:0004497">
    <property type="term" value="F:monooxygenase activity"/>
    <property type="evidence" value="ECO:0007669"/>
    <property type="project" value="UniProtKB-KW"/>
</dbReference>
<name>A0A977TNF4_HOLOL</name>
<dbReference type="PANTHER" id="PTHR24292:SF100">
    <property type="entry name" value="CYTOCHROME P450 6A16, ISOFORM B-RELATED"/>
    <property type="match status" value="1"/>
</dbReference>
<comment type="similarity">
    <text evidence="4 14">Belongs to the cytochrome P450 family.</text>
</comment>
<dbReference type="EMBL" id="MZ533108">
    <property type="protein sequence ID" value="UXX33470.1"/>
    <property type="molecule type" value="mRNA"/>
</dbReference>
<keyword evidence="9 14" id="KW-0560">Oxidoreductase</keyword>
<evidence type="ECO:0000256" key="3">
    <source>
        <dbReference type="ARBA" id="ARBA00004406"/>
    </source>
</evidence>
<keyword evidence="8" id="KW-0492">Microsome</keyword>
<feature type="binding site" description="axial binding residue" evidence="13">
    <location>
        <position position="443"/>
    </location>
    <ligand>
        <name>heme</name>
        <dbReference type="ChEBI" id="CHEBI:30413"/>
    </ligand>
    <ligandPart>
        <name>Fe</name>
        <dbReference type="ChEBI" id="CHEBI:18248"/>
    </ligandPart>
</feature>
<dbReference type="InterPro" id="IPR050476">
    <property type="entry name" value="Insect_CytP450_Detox"/>
</dbReference>
<dbReference type="FunFam" id="1.10.630.10:FF:000042">
    <property type="entry name" value="Cytochrome P450"/>
    <property type="match status" value="1"/>
</dbReference>
<evidence type="ECO:0000256" key="9">
    <source>
        <dbReference type="ARBA" id="ARBA00023002"/>
    </source>
</evidence>
<dbReference type="GO" id="GO:0005789">
    <property type="term" value="C:endoplasmic reticulum membrane"/>
    <property type="evidence" value="ECO:0007669"/>
    <property type="project" value="UniProtKB-SubCell"/>
</dbReference>
<evidence type="ECO:0000256" key="6">
    <source>
        <dbReference type="ARBA" id="ARBA00022723"/>
    </source>
</evidence>
<evidence type="ECO:0000256" key="4">
    <source>
        <dbReference type="ARBA" id="ARBA00010617"/>
    </source>
</evidence>
<dbReference type="PRINTS" id="PR00463">
    <property type="entry name" value="EP450I"/>
</dbReference>
<dbReference type="Pfam" id="PF00067">
    <property type="entry name" value="p450"/>
    <property type="match status" value="1"/>
</dbReference>
<sequence length="498" mass="58249">MFLIYALILICAWTYYFYKKSFTYWHVKGIPYIKPSIPFGNLEYPWKSIPPIVQYAKYYKIFKDRGEKHGGTYLLTRPAYIPVDPEYVRNILIRDYHYFDSRGIYYNERVQPISSNLFTLDGDKWKSLRQKLSPTFSTGKMKMMFETMMKCTEPLHDRMKRVTANREAIDVKDTLCRFTTDVIGSCAFGIECNSFESLNTEFAKYGNMISDKSISTFIKTMFAFNFQDFSRKIGIVLMKQEASDFFTNLAMDTYNQRVRNNIYRDDFMQFLIELTEKKVNLQENIKVLSMDELVAQIFIFFAAGFDTSSSMLTFCLFELAVNTDLQDRLRKEIRSVLEKYNGEITYESLADMKYMEQVMNETMRKYPLGGFLPRTCTENYKIPGTNTVIDKGTQVFISVLGLHRDPEFYPDPDKFDPERFSNENKGKIVPGTFLPFGDGPRICIGLRFGLMQAKTCLIRLLKDFEFSLNSRTKVPLELTFGFVTNLKESVWLNSRRVK</sequence>
<evidence type="ECO:0000256" key="5">
    <source>
        <dbReference type="ARBA" id="ARBA00022617"/>
    </source>
</evidence>
<dbReference type="InterPro" id="IPR002401">
    <property type="entry name" value="Cyt_P450_E_grp-I"/>
</dbReference>
<dbReference type="GO" id="GO:0005506">
    <property type="term" value="F:iron ion binding"/>
    <property type="evidence" value="ECO:0007669"/>
    <property type="project" value="InterPro"/>
</dbReference>
<evidence type="ECO:0000256" key="1">
    <source>
        <dbReference type="ARBA" id="ARBA00001971"/>
    </source>
</evidence>
<proteinExistence type="evidence at transcript level"/>
<dbReference type="PANTHER" id="PTHR24292">
    <property type="entry name" value="CYTOCHROME P450"/>
    <property type="match status" value="1"/>
</dbReference>
<evidence type="ECO:0000313" key="15">
    <source>
        <dbReference type="EMBL" id="UXX33470.1"/>
    </source>
</evidence>
<keyword evidence="5 13" id="KW-0349">Heme</keyword>
<evidence type="ECO:0000256" key="12">
    <source>
        <dbReference type="ARBA" id="ARBA00023136"/>
    </source>
</evidence>
<evidence type="ECO:0000256" key="8">
    <source>
        <dbReference type="ARBA" id="ARBA00022848"/>
    </source>
</evidence>
<accession>A0A977TNF4</accession>
<dbReference type="GO" id="GO:0020037">
    <property type="term" value="F:heme binding"/>
    <property type="evidence" value="ECO:0007669"/>
    <property type="project" value="InterPro"/>
</dbReference>
<dbReference type="AlphaFoldDB" id="A0A977TNF4"/>
<keyword evidence="10 13" id="KW-0408">Iron</keyword>
<dbReference type="SUPFAM" id="SSF48264">
    <property type="entry name" value="Cytochrome P450"/>
    <property type="match status" value="1"/>
</dbReference>
<comment type="cofactor">
    <cofactor evidence="1 13">
        <name>heme</name>
        <dbReference type="ChEBI" id="CHEBI:30413"/>
    </cofactor>
</comment>
<keyword evidence="6 13" id="KW-0479">Metal-binding</keyword>
<dbReference type="PRINTS" id="PR00385">
    <property type="entry name" value="P450"/>
</dbReference>
<evidence type="ECO:0000256" key="13">
    <source>
        <dbReference type="PIRSR" id="PIRSR602401-1"/>
    </source>
</evidence>
<comment type="subcellular location">
    <subcellularLocation>
        <location evidence="3">Endoplasmic reticulum membrane</location>
        <topology evidence="3">Peripheral membrane protein</topology>
    </subcellularLocation>
    <subcellularLocation>
        <location evidence="2">Microsome membrane</location>
        <topology evidence="2">Peripheral membrane protein</topology>
    </subcellularLocation>
</comment>
<dbReference type="InterPro" id="IPR036396">
    <property type="entry name" value="Cyt_P450_sf"/>
</dbReference>
<evidence type="ECO:0000256" key="7">
    <source>
        <dbReference type="ARBA" id="ARBA00022824"/>
    </source>
</evidence>